<keyword evidence="2" id="KW-1185">Reference proteome</keyword>
<reference evidence="1" key="2">
    <citation type="journal article" date="2023" name="IMA Fungus">
        <title>Comparative genomic study of the Penicillium genus elucidates a diverse pangenome and 15 lateral gene transfer events.</title>
        <authorList>
            <person name="Petersen C."/>
            <person name="Sorensen T."/>
            <person name="Nielsen M.R."/>
            <person name="Sondergaard T.E."/>
            <person name="Sorensen J.L."/>
            <person name="Fitzpatrick D.A."/>
            <person name="Frisvad J.C."/>
            <person name="Nielsen K.L."/>
        </authorList>
    </citation>
    <scope>NUCLEOTIDE SEQUENCE</scope>
    <source>
        <strain evidence="1">IBT 3081</strain>
    </source>
</reference>
<evidence type="ECO:0000313" key="2">
    <source>
        <dbReference type="Proteomes" id="UP001147752"/>
    </source>
</evidence>
<comment type="caution">
    <text evidence="1">The sequence shown here is derived from an EMBL/GenBank/DDBJ whole genome shotgun (WGS) entry which is preliminary data.</text>
</comment>
<accession>A0A9W9VAF2</accession>
<dbReference type="AlphaFoldDB" id="A0A9W9VAF2"/>
<name>A0A9W9VAF2_9EURO</name>
<dbReference type="Proteomes" id="UP001147752">
    <property type="component" value="Unassembled WGS sequence"/>
</dbReference>
<dbReference type="EMBL" id="JAPZBT010000002">
    <property type="protein sequence ID" value="KAJ5373509.1"/>
    <property type="molecule type" value="Genomic_DNA"/>
</dbReference>
<dbReference type="RefSeq" id="XP_056579495.1">
    <property type="nucleotide sequence ID" value="XM_056723245.1"/>
</dbReference>
<evidence type="ECO:0000313" key="1">
    <source>
        <dbReference type="EMBL" id="KAJ5373509.1"/>
    </source>
</evidence>
<protein>
    <submittedName>
        <fullName evidence="1">Uncharacterized protein</fullName>
    </submittedName>
</protein>
<proteinExistence type="predicted"/>
<dbReference type="GeneID" id="81462428"/>
<gene>
    <name evidence="1" type="ORF">N7517_005515</name>
</gene>
<reference evidence="1" key="1">
    <citation type="submission" date="2022-12" db="EMBL/GenBank/DDBJ databases">
        <authorList>
            <person name="Petersen C."/>
        </authorList>
    </citation>
    <scope>NUCLEOTIDE SEQUENCE</scope>
    <source>
        <strain evidence="1">IBT 3081</strain>
    </source>
</reference>
<organism evidence="1 2">
    <name type="scientific">Penicillium concentricum</name>
    <dbReference type="NCBI Taxonomy" id="293559"/>
    <lineage>
        <taxon>Eukaryota</taxon>
        <taxon>Fungi</taxon>
        <taxon>Dikarya</taxon>
        <taxon>Ascomycota</taxon>
        <taxon>Pezizomycotina</taxon>
        <taxon>Eurotiomycetes</taxon>
        <taxon>Eurotiomycetidae</taxon>
        <taxon>Eurotiales</taxon>
        <taxon>Aspergillaceae</taxon>
        <taxon>Penicillium</taxon>
    </lineage>
</organism>
<sequence length="63" mass="6806">MTSSSGVVLKWRLGASELGLVLWVSGQGVEEVKHSQMTVTSGPISSRLVKRIPNRVRGSTLNQ</sequence>